<dbReference type="AlphaFoldDB" id="A0A3L6NVZ0"/>
<name>A0A3L6NVZ0_FUSOX</name>
<gene>
    <name evidence="1" type="ORF">BFJ65_g5463</name>
</gene>
<evidence type="ECO:0000313" key="1">
    <source>
        <dbReference type="EMBL" id="RKK22875.1"/>
    </source>
</evidence>
<comment type="caution">
    <text evidence="1">The sequence shown here is derived from an EMBL/GenBank/DDBJ whole genome shotgun (WGS) entry which is preliminary data.</text>
</comment>
<dbReference type="EMBL" id="MRCU01000003">
    <property type="protein sequence ID" value="RKK22875.1"/>
    <property type="molecule type" value="Genomic_DNA"/>
</dbReference>
<accession>A0A3L6NVZ0</accession>
<organism evidence="1">
    <name type="scientific">Fusarium oxysporum f. sp. cepae</name>
    <dbReference type="NCBI Taxonomy" id="396571"/>
    <lineage>
        <taxon>Eukaryota</taxon>
        <taxon>Fungi</taxon>
        <taxon>Dikarya</taxon>
        <taxon>Ascomycota</taxon>
        <taxon>Pezizomycotina</taxon>
        <taxon>Sordariomycetes</taxon>
        <taxon>Hypocreomycetidae</taxon>
        <taxon>Hypocreales</taxon>
        <taxon>Nectriaceae</taxon>
        <taxon>Fusarium</taxon>
        <taxon>Fusarium oxysporum species complex</taxon>
    </lineage>
</organism>
<proteinExistence type="predicted"/>
<dbReference type="Proteomes" id="UP000270866">
    <property type="component" value="Chromosome 5"/>
</dbReference>
<protein>
    <submittedName>
        <fullName evidence="1">Uncharacterized protein</fullName>
    </submittedName>
</protein>
<reference evidence="1" key="1">
    <citation type="journal article" date="2018" name="Sci. Rep.">
        <title>Characterisation of pathogen-specific regions and novel effector candidates in Fusarium oxysporum f. sp. cepae.</title>
        <authorList>
            <person name="Armitage A.D."/>
            <person name="Taylor A."/>
            <person name="Sobczyk M.K."/>
            <person name="Baxter L."/>
            <person name="Greenfield B.P."/>
            <person name="Bates H.J."/>
            <person name="Wilson F."/>
            <person name="Jackson A.C."/>
            <person name="Ott S."/>
            <person name="Harrison R.J."/>
            <person name="Clarkson J.P."/>
        </authorList>
    </citation>
    <scope>NUCLEOTIDE SEQUENCE [LARGE SCALE GENOMIC DNA]</scope>
    <source>
        <strain evidence="1">FoC_Fus2</strain>
    </source>
</reference>
<sequence length="69" mass="7560">MVLGTVTTCLPFIDRAEQPKSKNSACSIRLVQPSVLDNLSLYDAYYARLNGLNWQHLPATVANPGNLAQ</sequence>